<feature type="region of interest" description="Disordered" evidence="11">
    <location>
        <begin position="2140"/>
        <end position="2184"/>
    </location>
</feature>
<reference evidence="13" key="1">
    <citation type="submission" date="2020-11" db="EMBL/GenBank/DDBJ databases">
        <authorList>
            <person name="Tran Van P."/>
        </authorList>
    </citation>
    <scope>NUCLEOTIDE SEQUENCE</scope>
</reference>
<keyword evidence="5 10" id="KW-0863">Zinc-finger</keyword>
<dbReference type="SUPFAM" id="SSF57667">
    <property type="entry name" value="beta-beta-alpha zinc fingers"/>
    <property type="match status" value="6"/>
</dbReference>
<dbReference type="InterPro" id="IPR013087">
    <property type="entry name" value="Znf_C2H2_type"/>
</dbReference>
<keyword evidence="6" id="KW-0862">Zinc</keyword>
<feature type="domain" description="C2H2-type" evidence="12">
    <location>
        <begin position="664"/>
        <end position="691"/>
    </location>
</feature>
<feature type="domain" description="C2H2-type" evidence="12">
    <location>
        <begin position="514"/>
        <end position="536"/>
    </location>
</feature>
<comment type="similarity">
    <text evidence="9">Belongs to the Fanconi anemia protein FANCD2 family.</text>
</comment>
<comment type="subcellular location">
    <subcellularLocation>
        <location evidence="1">Nucleus</location>
    </subcellularLocation>
</comment>
<evidence type="ECO:0000313" key="13">
    <source>
        <dbReference type="EMBL" id="CAD7455811.1"/>
    </source>
</evidence>
<dbReference type="Pfam" id="PF14631">
    <property type="entry name" value="FancD2"/>
    <property type="match status" value="3"/>
</dbReference>
<keyword evidence="4" id="KW-0677">Repeat</keyword>
<feature type="domain" description="C2H2-type" evidence="12">
    <location>
        <begin position="286"/>
        <end position="313"/>
    </location>
</feature>
<feature type="compositionally biased region" description="Low complexity" evidence="11">
    <location>
        <begin position="2674"/>
        <end position="2686"/>
    </location>
</feature>
<feature type="compositionally biased region" description="Acidic residues" evidence="11">
    <location>
        <begin position="2695"/>
        <end position="2704"/>
    </location>
</feature>
<accession>A0A7R9FLH6</accession>
<name>A0A7R9FLH6_9NEOP</name>
<dbReference type="SMART" id="SM00355">
    <property type="entry name" value="ZnF_C2H2"/>
    <property type="match status" value="12"/>
</dbReference>
<feature type="region of interest" description="Disordered" evidence="11">
    <location>
        <begin position="1168"/>
        <end position="1197"/>
    </location>
</feature>
<dbReference type="FunFam" id="3.30.160.60:FF:000100">
    <property type="entry name" value="Zinc finger 45-like"/>
    <property type="match status" value="1"/>
</dbReference>
<dbReference type="EMBL" id="OE001034">
    <property type="protein sequence ID" value="CAD7455811.1"/>
    <property type="molecule type" value="Genomic_DNA"/>
</dbReference>
<evidence type="ECO:0000256" key="4">
    <source>
        <dbReference type="ARBA" id="ARBA00022737"/>
    </source>
</evidence>
<sequence length="2723" mass="305983">MLVAMDAEVTLCEEEQINPIVGPSFSGHCSNSVQNDALLNYEGSAMVVYQADVEMSEDISTPQVKCLEFYHDSGELNQVDLSTLSSSATYLGNVSAELGTENTETTSHVNSIGMYVETEPKDTNSNSHDKNNFPKAYQNNILKVDINVTSKPEGSIAYQNNKVKECVLEECDQEQTFCHHRSIVTDNVMVKSENIEPSTTTDDESMAVEALQQLGGGDLLYSNLNSLQHCYICGSKFHSRDSFQKHLSLCAETGMAAHTCSVCRETFIRKSDLENHLVCHQVDRPYACKICSTLFCRKAELQNHMTCHNVTRPLKCPQCGTDFQRLSSLTNHMKIHNYPPGKAVGLFDLRSDGKPVSMPSTQEGKLKYEESSASVKPLQGTSVSHVNTTDTSLVSRQTEETSFSQASKVAVLPINNFNFSMNQSVDENSLHNICDSPNHTSGQLVDCSKIERLNTQFDTPDGGDNLISKSDSNFCSVKVESMPYIMSQGCHPKEMFSAQSPEQDLPKDEDKRPHICRHCGTAFARLKALQSHVRLHEDNWGAPLYCERCEENFPDEISLNRHQLRCTGPMTLPHRNVNGSLQPTQNPTPPTGPYTKSFENGVRAAETKTKLGKHCCEECEKRFATKQKLFRRKQYVCEVCGCAVTSQQGLDEHRHAMHPGENRHICFQCGKSFVSRQGLWEHGRVHGRGPPGVFHCQQCFKQFTSRQGFLIHNRTHTGERPYGCKFCTKAFRDGGTLRKHERIHTGERPHACPLCHRAFNQKVIRKVHSVAKSRRETATSHGKWHAWFSDTKVVLREHVRWVHAANKSNNDVPHIFSCQLCGQTLGDREELCAHIVQHSDQMAAAAKALTASSVENPNIIKKELGAKMVTSETTPPSSMEMCADMTAQASSATDSYITSKYLVPNGPITINKPEGGVISSRIKMEARDYVCDMCGEGFALKEGAAVIRHSSQITAAKLGSCQSTSSPKRFQLGRGLSHLNDPFMEQDTETIPSPQPLIHHYERVYPHFNNDKFFSHNRNQTRDLLSQYTDTLPSQLSFYILSMDVIVKNFGDDVHISNFTTHCHIFIHADEVHIEDRRIRSNFLPESGILNIEVNPHLLGNIVGKPPPVHPNWDHPILSSLAQHKTSALANYATEAGNVLRKRNTSLGTPLVSSIQIENQLREDEDNLEILPSNVPKRKSSLGKGPSAKTQATNKSDVLETLNILRSSSKPSPEKSCDPKSQLVLSRNVISVTPKSSTKDKTARTQDRNNEWNLKRTRNPNCIKHYFKEVLKEAGLVFSDGDGPHLLDVKQALFINEVEKLLTDISARCTNNIERFLNELKDYCKDKNILLKSLEPTHWVTPKTLDGELLSPQDSLIHMLLTIKCVQPGLIEFLFHKIAELGMGRHRKHFRCTKHTDPNKALTIELNTWQDDYTRLGSNYGPPVIDVLVYCVGDALDSETTEAGNSSLWWPPGLTRYSRVGLDCQRRGGQGSIPFREGRPNPSLKYQLHNNCAAPVQVDMIILFQDIVDSEYHEECAKKFQAMLREYHQLIPALLEMLRSLDISPELQGELTQQMLKILPSVPMENLPTLVTFLQVNTSAPDLPQEVALRVSHSSLMSCDRMKPRSGDWVVMINFLKEAAITSLSSGSIVVHALRKHLNFYPEDRKNAKQYAEQVNYQLLTAESLQESMLNSEPLVTAWLKLVEEAADTSEHNPMDVIMLLLLYSTSSRENKKLARKVFSSKVRTGTFTSKLLRAVFERHSSIVEKYLSHTLELISSFIKSNDPGLLNHAISWFRLCVEHLDSSSCQQVVSELLLLVVQDNGHSETFLTLLNEIPVSKLAPQCLGVMRLLPLVMERELGEVRQIMELICRVVYSKHGHLRKLEDDVHQYLRKLKQHMENSFKLKGVISSVVVAKNVIIDDESSYTATSNKDVLETSTGEIVTLTPRASHAKSFLDLDSKLCVNKKIEGSYYEDMSSALISIRKQDADKTFLVCVLSIGIEELSLQFHLDSNATNTICIQIGNIVEKEMKTSSSNSRFSIIMLCPIFKLLRTLLADNLGAIDALLGCGVPMPSPETYEEFYMMDPNEQRFCLDSWFHCINWFIELVNAFSTHTDTDNIRKVCLRVDQIITLLELVAEKLPKSHDYKPPNCKFHYDCKPKPLGPTKSKKGATKPKGKKADKQENNEMINGSAPVSNAAPSKPKQSKAHTGKRVMWWDVVTAYKPFFQELDMEVFVLLSKELRAPTKTQDDDTDEPKLNCSSLLFLLMDYVDKVEYMLPNHTKRIMPFKFTSHKDVCFTNIAKVTPLSFAKTAIKNLDVLCVKLEQIFECNKTLLSQNDGIHDGPGMFEEGTASIKLCCDYLLRGVSATFSWEGLRQAEHKNLLKAALRQLASRVNHQYQSLIIKELLKECCEYVISFESKVLDVQSASSLVKLIHTLIGFSVGDETQLKRSHINMNKGGGAGTWFTLRGEEESGPQFNRQIALFLQMYLSNVPEAFDMVLKIVDTVASESAALKTKEDTLKSFPAIKRNKLQLWKDINATIHKFMAILRHVSTNANRLAFLKNSVPMLKLYLSDAVPIWHSAFRNHADEVMKDVNDMQVFTRFIYTLANVGKIEENNSMVVYTAHAKTYIVKFMFAMKGVLAFHDCLDAFWSGHLKNKGLDGKVLPSQDITSLPTDDDDAEEEEEEETNESEEGADGSSSVAAAASVAEDNERFSEDELSEVDLDPEVPPRDDPSDLESRVSSQY</sequence>
<proteinExistence type="inferred from homology"/>
<keyword evidence="8" id="KW-0539">Nucleus</keyword>
<evidence type="ECO:0000256" key="6">
    <source>
        <dbReference type="ARBA" id="ARBA00022833"/>
    </source>
</evidence>
<evidence type="ECO:0000256" key="9">
    <source>
        <dbReference type="ARBA" id="ARBA00093456"/>
    </source>
</evidence>
<dbReference type="PANTHER" id="PTHR32086">
    <property type="entry name" value="FANCONI ANEMIA GROUP D2 PROTEIN"/>
    <property type="match status" value="1"/>
</dbReference>
<feature type="compositionally biased region" description="Basic residues" evidence="11">
    <location>
        <begin position="2144"/>
        <end position="2154"/>
    </location>
</feature>
<gene>
    <name evidence="13" type="ORF">TTEB3V08_LOCUS3861</name>
</gene>
<evidence type="ECO:0000256" key="3">
    <source>
        <dbReference type="ARBA" id="ARBA00022723"/>
    </source>
</evidence>
<dbReference type="PROSITE" id="PS00028">
    <property type="entry name" value="ZINC_FINGER_C2H2_1"/>
    <property type="match status" value="9"/>
</dbReference>
<dbReference type="GO" id="GO:1990918">
    <property type="term" value="P:double-strand break repair involved in meiotic recombination"/>
    <property type="evidence" value="ECO:0007669"/>
    <property type="project" value="TreeGrafter"/>
</dbReference>
<dbReference type="GO" id="GO:0005634">
    <property type="term" value="C:nucleus"/>
    <property type="evidence" value="ECO:0007669"/>
    <property type="project" value="UniProtKB-SubCell"/>
</dbReference>
<feature type="region of interest" description="Disordered" evidence="11">
    <location>
        <begin position="578"/>
        <end position="597"/>
    </location>
</feature>
<evidence type="ECO:0000256" key="5">
    <source>
        <dbReference type="ARBA" id="ARBA00022771"/>
    </source>
</evidence>
<dbReference type="GO" id="GO:0070182">
    <property type="term" value="F:DNA polymerase binding"/>
    <property type="evidence" value="ECO:0007669"/>
    <property type="project" value="TreeGrafter"/>
</dbReference>
<feature type="domain" description="C2H2-type" evidence="12">
    <location>
        <begin position="694"/>
        <end position="721"/>
    </location>
</feature>
<feature type="domain" description="C2H2-type" evidence="12">
    <location>
        <begin position="314"/>
        <end position="336"/>
    </location>
</feature>
<evidence type="ECO:0000256" key="11">
    <source>
        <dbReference type="SAM" id="MobiDB-lite"/>
    </source>
</evidence>
<dbReference type="FunFam" id="3.30.160.60:FF:002343">
    <property type="entry name" value="Zinc finger protein 33A"/>
    <property type="match status" value="1"/>
</dbReference>
<feature type="domain" description="C2H2-type" evidence="12">
    <location>
        <begin position="722"/>
        <end position="749"/>
    </location>
</feature>
<evidence type="ECO:0000256" key="2">
    <source>
        <dbReference type="ARBA" id="ARBA00022499"/>
    </source>
</evidence>
<feature type="compositionally biased region" description="Basic and acidic residues" evidence="11">
    <location>
        <begin position="2706"/>
        <end position="2717"/>
    </location>
</feature>
<keyword evidence="7" id="KW-0832">Ubl conjugation</keyword>
<feature type="compositionally biased region" description="Basic and acidic residues" evidence="11">
    <location>
        <begin position="1237"/>
        <end position="1249"/>
    </location>
</feature>
<dbReference type="InterPro" id="IPR029448">
    <property type="entry name" value="FANCD2"/>
</dbReference>
<evidence type="ECO:0000259" key="12">
    <source>
        <dbReference type="PROSITE" id="PS50157"/>
    </source>
</evidence>
<dbReference type="PANTHER" id="PTHR32086:SF0">
    <property type="entry name" value="FANCONI ANEMIA GROUP D2 PROTEIN"/>
    <property type="match status" value="1"/>
</dbReference>
<feature type="domain" description="C2H2-type" evidence="12">
    <location>
        <begin position="816"/>
        <end position="843"/>
    </location>
</feature>
<feature type="region of interest" description="Disordered" evidence="11">
    <location>
        <begin position="1229"/>
        <end position="1249"/>
    </location>
</feature>
<evidence type="ECO:0000256" key="7">
    <source>
        <dbReference type="ARBA" id="ARBA00022843"/>
    </source>
</evidence>
<dbReference type="GO" id="GO:0006355">
    <property type="term" value="P:regulation of DNA-templated transcription"/>
    <property type="evidence" value="ECO:0007669"/>
    <property type="project" value="UniProtKB-ARBA"/>
</dbReference>
<keyword evidence="2" id="KW-1017">Isopeptide bond</keyword>
<feature type="compositionally biased region" description="Acidic residues" evidence="11">
    <location>
        <begin position="2653"/>
        <end position="2673"/>
    </location>
</feature>
<dbReference type="InterPro" id="IPR036236">
    <property type="entry name" value="Znf_C2H2_sf"/>
</dbReference>
<protein>
    <recommendedName>
        <fullName evidence="12">C2H2-type domain-containing protein</fullName>
    </recommendedName>
</protein>
<dbReference type="GO" id="GO:0036297">
    <property type="term" value="P:interstrand cross-link repair"/>
    <property type="evidence" value="ECO:0007669"/>
    <property type="project" value="TreeGrafter"/>
</dbReference>
<dbReference type="GO" id="GO:0031573">
    <property type="term" value="P:mitotic intra-S DNA damage checkpoint signaling"/>
    <property type="evidence" value="ECO:0007669"/>
    <property type="project" value="TreeGrafter"/>
</dbReference>
<dbReference type="GO" id="GO:0007129">
    <property type="term" value="P:homologous chromosome pairing at meiosis"/>
    <property type="evidence" value="ECO:0007669"/>
    <property type="project" value="TreeGrafter"/>
</dbReference>
<organism evidence="13">
    <name type="scientific">Timema tahoe</name>
    <dbReference type="NCBI Taxonomy" id="61484"/>
    <lineage>
        <taxon>Eukaryota</taxon>
        <taxon>Metazoa</taxon>
        <taxon>Ecdysozoa</taxon>
        <taxon>Arthropoda</taxon>
        <taxon>Hexapoda</taxon>
        <taxon>Insecta</taxon>
        <taxon>Pterygota</taxon>
        <taxon>Neoptera</taxon>
        <taxon>Polyneoptera</taxon>
        <taxon>Phasmatodea</taxon>
        <taxon>Timematodea</taxon>
        <taxon>Timematoidea</taxon>
        <taxon>Timematidae</taxon>
        <taxon>Timema</taxon>
    </lineage>
</organism>
<evidence type="ECO:0000256" key="8">
    <source>
        <dbReference type="ARBA" id="ARBA00023242"/>
    </source>
</evidence>
<feature type="domain" description="C2H2-type" evidence="12">
    <location>
        <begin position="635"/>
        <end position="663"/>
    </location>
</feature>
<feature type="domain" description="C2H2-type" evidence="12">
    <location>
        <begin position="258"/>
        <end position="285"/>
    </location>
</feature>
<feature type="compositionally biased region" description="Polar residues" evidence="11">
    <location>
        <begin position="2163"/>
        <end position="2176"/>
    </location>
</feature>
<evidence type="ECO:0000256" key="1">
    <source>
        <dbReference type="ARBA" id="ARBA00004123"/>
    </source>
</evidence>
<dbReference type="Pfam" id="PF00096">
    <property type="entry name" value="zf-C2H2"/>
    <property type="match status" value="1"/>
</dbReference>
<dbReference type="GO" id="GO:0008270">
    <property type="term" value="F:zinc ion binding"/>
    <property type="evidence" value="ECO:0007669"/>
    <property type="project" value="UniProtKB-KW"/>
</dbReference>
<evidence type="ECO:0000256" key="10">
    <source>
        <dbReference type="PROSITE-ProRule" id="PRU00042"/>
    </source>
</evidence>
<dbReference type="Gene3D" id="3.30.160.60">
    <property type="entry name" value="Classic Zinc Finger"/>
    <property type="match status" value="7"/>
</dbReference>
<dbReference type="GO" id="GO:0000793">
    <property type="term" value="C:condensed chromosome"/>
    <property type="evidence" value="ECO:0007669"/>
    <property type="project" value="TreeGrafter"/>
</dbReference>
<keyword evidence="3" id="KW-0479">Metal-binding</keyword>
<feature type="region of interest" description="Disordered" evidence="11">
    <location>
        <begin position="2644"/>
        <end position="2723"/>
    </location>
</feature>
<dbReference type="PROSITE" id="PS50157">
    <property type="entry name" value="ZINC_FINGER_C2H2_2"/>
    <property type="match status" value="9"/>
</dbReference>